<organism evidence="2 3">
    <name type="scientific">Zingiber officinale</name>
    <name type="common">Ginger</name>
    <name type="synonym">Amomum zingiber</name>
    <dbReference type="NCBI Taxonomy" id="94328"/>
    <lineage>
        <taxon>Eukaryota</taxon>
        <taxon>Viridiplantae</taxon>
        <taxon>Streptophyta</taxon>
        <taxon>Embryophyta</taxon>
        <taxon>Tracheophyta</taxon>
        <taxon>Spermatophyta</taxon>
        <taxon>Magnoliopsida</taxon>
        <taxon>Liliopsida</taxon>
        <taxon>Zingiberales</taxon>
        <taxon>Zingiberaceae</taxon>
        <taxon>Zingiber</taxon>
    </lineage>
</organism>
<feature type="compositionally biased region" description="Acidic residues" evidence="1">
    <location>
        <begin position="184"/>
        <end position="193"/>
    </location>
</feature>
<feature type="compositionally biased region" description="Gly residues" evidence="1">
    <location>
        <begin position="278"/>
        <end position="287"/>
    </location>
</feature>
<feature type="region of interest" description="Disordered" evidence="1">
    <location>
        <begin position="263"/>
        <end position="304"/>
    </location>
</feature>
<sequence>MAGSGGHQGGDEASSYLHIDHHAQLLPRVALDLLGAAGRDDGHARRQAHGPAGVAAGLPRRLHHGHRAAIRPRDRAPRTSRDEEQDRHHAPAEDRVRAGGVPIPVPGLGGLVHADWAAGVLLQRGVGDDAVAGDVTIMGVTLALGYYLSSVLVSMGRATPCRRDVGGEGEGEVDGGTGGAVEGEVQEDREGEVDGGAGGVVEGEAQEGGAGGGAPAAWGEALHLIDSRCCASELSMESKKSNKITDIVRLRQMIKKWKKLAVGSTSKMNASAAPTAGVPGGERGGGAASVRDPDRVPGARGVRVTAEGGGGGVWVWPGRRAADPVRGGPVPGHPEGGGEEQGLPMPCMVLLSGGRDTWWRSPAAAQACVQMISGLVPLLPWRGMIIDDDLPPESGFSSD</sequence>
<dbReference type="EMBL" id="JACMSC010000003">
    <property type="protein sequence ID" value="KAG6529120.1"/>
    <property type="molecule type" value="Genomic_DNA"/>
</dbReference>
<name>A0A8J5I7T4_ZINOF</name>
<accession>A0A8J5I7T4</accession>
<feature type="compositionally biased region" description="Basic residues" evidence="1">
    <location>
        <begin position="60"/>
        <end position="70"/>
    </location>
</feature>
<reference evidence="2 3" key="1">
    <citation type="submission" date="2020-08" db="EMBL/GenBank/DDBJ databases">
        <title>Plant Genome Project.</title>
        <authorList>
            <person name="Zhang R.-G."/>
        </authorList>
    </citation>
    <scope>NUCLEOTIDE SEQUENCE [LARGE SCALE GENOMIC DNA]</scope>
    <source>
        <tissue evidence="2">Rhizome</tissue>
    </source>
</reference>
<feature type="compositionally biased region" description="Basic and acidic residues" evidence="1">
    <location>
        <begin position="71"/>
        <end position="97"/>
    </location>
</feature>
<gene>
    <name evidence="2" type="ORF">ZIOFF_011314</name>
</gene>
<dbReference type="AlphaFoldDB" id="A0A8J5I7T4"/>
<evidence type="ECO:0000256" key="1">
    <source>
        <dbReference type="SAM" id="MobiDB-lite"/>
    </source>
</evidence>
<feature type="compositionally biased region" description="Gly residues" evidence="1">
    <location>
        <begin position="194"/>
        <end position="214"/>
    </location>
</feature>
<protein>
    <submittedName>
        <fullName evidence="2">Uncharacterized protein</fullName>
    </submittedName>
</protein>
<feature type="region of interest" description="Disordered" evidence="1">
    <location>
        <begin position="163"/>
        <end position="214"/>
    </location>
</feature>
<dbReference type="Proteomes" id="UP000734854">
    <property type="component" value="Unassembled WGS sequence"/>
</dbReference>
<proteinExistence type="predicted"/>
<evidence type="ECO:0000313" key="3">
    <source>
        <dbReference type="Proteomes" id="UP000734854"/>
    </source>
</evidence>
<keyword evidence="3" id="KW-1185">Reference proteome</keyword>
<comment type="caution">
    <text evidence="2">The sequence shown here is derived from an EMBL/GenBank/DDBJ whole genome shotgun (WGS) entry which is preliminary data.</text>
</comment>
<feature type="region of interest" description="Disordered" evidence="1">
    <location>
        <begin position="41"/>
        <end position="100"/>
    </location>
</feature>
<evidence type="ECO:0000313" key="2">
    <source>
        <dbReference type="EMBL" id="KAG6529120.1"/>
    </source>
</evidence>